<sequence length="581" mass="62068">MVMVMGMATVMAMVQKVLERVDCPARRALPSASDRRPGKEVRKGGRGGQTSASWFGVALICAALPAHAQVGDIAPALEASQTPNSANPATDAGTDGVAASARAPKWQIKPIIAVNETLTNNVFLTSTKPTSDLVSSITPGISIDGKGARASLRLNYSLTENLYARESASNNHQNALTAIGTLQAIEDWLFIDATGTISQQYISPFGNVSPSSASINNNQTETSNYSISPYIKGRFMSSSEYILRYKVATTTSQSSLTSDLTTSEWLGKIKGLTALSALTWSLDASRVSTNYQVGRDTEDTRYGATLSYRFNPEIQLTLIAGQESNNYVSSQQETHGDSGFGVLWTPGPRTKFEATATQRFFGNGYQVGFSHRMPLSLITYTASRNVTFQPSGVSNTGQGSNYDAYYAIIAANNPGLPAEAISAQVNQVLQSRGVPANGAVLSDYLSNRPNLQSLQNVSFALLGARNTVTLTATENEQQPLTVANGVTDNFSTSSRTLQRGFGIVWGHQLTAFSSLSLSINQQRSIGFTANSPDTKTEGAYLLFTSRLTPNTNANMTARRVIASGLTGYTESALTGGLSYSF</sequence>
<protein>
    <submittedName>
        <fullName evidence="2">PEP-CTERM system associated protein</fullName>
    </submittedName>
</protein>
<feature type="compositionally biased region" description="Basic and acidic residues" evidence="1">
    <location>
        <begin position="33"/>
        <end position="43"/>
    </location>
</feature>
<evidence type="ECO:0000313" key="3">
    <source>
        <dbReference type="Proteomes" id="UP000199169"/>
    </source>
</evidence>
<dbReference type="InterPro" id="IPR017467">
    <property type="entry name" value="CHP03016_PEP-CTERM"/>
</dbReference>
<organism evidence="2 3">
    <name type="scientific">Candidatus Accumulibacter aalborgensis</name>
    <dbReference type="NCBI Taxonomy" id="1860102"/>
    <lineage>
        <taxon>Bacteria</taxon>
        <taxon>Pseudomonadati</taxon>
        <taxon>Pseudomonadota</taxon>
        <taxon>Betaproteobacteria</taxon>
        <taxon>Candidatus Accumulibacter</taxon>
    </lineage>
</organism>
<name>A0A1A8XW48_9PROT</name>
<evidence type="ECO:0000313" key="2">
    <source>
        <dbReference type="EMBL" id="SBT08822.1"/>
    </source>
</evidence>
<dbReference type="EMBL" id="FLQX01000143">
    <property type="protein sequence ID" value="SBT08822.1"/>
    <property type="molecule type" value="Genomic_DNA"/>
</dbReference>
<proteinExistence type="predicted"/>
<accession>A0A1A8XW48</accession>
<dbReference type="AlphaFoldDB" id="A0A1A8XW48"/>
<keyword evidence="3" id="KW-1185">Reference proteome</keyword>
<feature type="region of interest" description="Disordered" evidence="1">
    <location>
        <begin position="28"/>
        <end position="49"/>
    </location>
</feature>
<feature type="region of interest" description="Disordered" evidence="1">
    <location>
        <begin position="79"/>
        <end position="98"/>
    </location>
</feature>
<evidence type="ECO:0000256" key="1">
    <source>
        <dbReference type="SAM" id="MobiDB-lite"/>
    </source>
</evidence>
<reference evidence="2 3" key="1">
    <citation type="submission" date="2016-06" db="EMBL/GenBank/DDBJ databases">
        <authorList>
            <person name="Kjaerup R.B."/>
            <person name="Dalgaard T.S."/>
            <person name="Juul-Madsen H.R."/>
        </authorList>
    </citation>
    <scope>NUCLEOTIDE SEQUENCE [LARGE SCALE GENOMIC DNA]</scope>
    <source>
        <strain evidence="2">3</strain>
    </source>
</reference>
<gene>
    <name evidence="2" type="ORF">ACCAA_640017</name>
</gene>
<dbReference type="NCBIfam" id="TIGR03016">
    <property type="entry name" value="pepcterm_hypo_1"/>
    <property type="match status" value="1"/>
</dbReference>
<dbReference type="STRING" id="1860102.ACCAA_640017"/>
<dbReference type="Proteomes" id="UP000199169">
    <property type="component" value="Unassembled WGS sequence"/>
</dbReference>
<feature type="compositionally biased region" description="Polar residues" evidence="1">
    <location>
        <begin position="79"/>
        <end position="88"/>
    </location>
</feature>